<organism evidence="2 3">
    <name type="scientific">Malus baccata</name>
    <name type="common">Siberian crab apple</name>
    <name type="synonym">Pyrus baccata</name>
    <dbReference type="NCBI Taxonomy" id="106549"/>
    <lineage>
        <taxon>Eukaryota</taxon>
        <taxon>Viridiplantae</taxon>
        <taxon>Streptophyta</taxon>
        <taxon>Embryophyta</taxon>
        <taxon>Tracheophyta</taxon>
        <taxon>Spermatophyta</taxon>
        <taxon>Magnoliopsida</taxon>
        <taxon>eudicotyledons</taxon>
        <taxon>Gunneridae</taxon>
        <taxon>Pentapetalae</taxon>
        <taxon>rosids</taxon>
        <taxon>fabids</taxon>
        <taxon>Rosales</taxon>
        <taxon>Rosaceae</taxon>
        <taxon>Amygdaloideae</taxon>
        <taxon>Maleae</taxon>
        <taxon>Malus</taxon>
    </lineage>
</organism>
<protein>
    <submittedName>
        <fullName evidence="2">Uncharacterized protein</fullName>
    </submittedName>
</protein>
<name>A0A540KX95_MALBA</name>
<dbReference type="AlphaFoldDB" id="A0A540KX95"/>
<comment type="caution">
    <text evidence="2">The sequence shown here is derived from an EMBL/GenBank/DDBJ whole genome shotgun (WGS) entry which is preliminary data.</text>
</comment>
<dbReference type="EMBL" id="VIEB01000887">
    <property type="protein sequence ID" value="TQD78855.1"/>
    <property type="molecule type" value="Genomic_DNA"/>
</dbReference>
<keyword evidence="3" id="KW-1185">Reference proteome</keyword>
<dbReference type="Proteomes" id="UP000315295">
    <property type="component" value="Unassembled WGS sequence"/>
</dbReference>
<accession>A0A540KX95</accession>
<evidence type="ECO:0000313" key="2">
    <source>
        <dbReference type="EMBL" id="TQD78855.1"/>
    </source>
</evidence>
<evidence type="ECO:0000256" key="1">
    <source>
        <dbReference type="SAM" id="SignalP"/>
    </source>
</evidence>
<reference evidence="2 3" key="1">
    <citation type="journal article" date="2019" name="G3 (Bethesda)">
        <title>Sequencing of a Wild Apple (Malus baccata) Genome Unravels the Differences Between Cultivated and Wild Apple Species Regarding Disease Resistance and Cold Tolerance.</title>
        <authorList>
            <person name="Chen X."/>
        </authorList>
    </citation>
    <scope>NUCLEOTIDE SEQUENCE [LARGE SCALE GENOMIC DNA]</scope>
    <source>
        <strain evidence="3">cv. Shandingzi</strain>
        <tissue evidence="2">Leaves</tissue>
    </source>
</reference>
<feature type="chain" id="PRO_5021732854" evidence="1">
    <location>
        <begin position="23"/>
        <end position="54"/>
    </location>
</feature>
<sequence length="54" mass="6082">MHLLFATFLLILFRVPLRELLCISVPSLICIQRKAGEGPRVLIHVSGESSRDVH</sequence>
<gene>
    <name evidence="2" type="ORF">C1H46_035586</name>
</gene>
<proteinExistence type="predicted"/>
<evidence type="ECO:0000313" key="3">
    <source>
        <dbReference type="Proteomes" id="UP000315295"/>
    </source>
</evidence>
<keyword evidence="1" id="KW-0732">Signal</keyword>
<feature type="signal peptide" evidence="1">
    <location>
        <begin position="1"/>
        <end position="22"/>
    </location>
</feature>